<proteinExistence type="predicted"/>
<organism evidence="1 2">
    <name type="scientific">Dermacentor silvarum</name>
    <name type="common">Tick</name>
    <dbReference type="NCBI Taxonomy" id="543639"/>
    <lineage>
        <taxon>Eukaryota</taxon>
        <taxon>Metazoa</taxon>
        <taxon>Ecdysozoa</taxon>
        <taxon>Arthropoda</taxon>
        <taxon>Chelicerata</taxon>
        <taxon>Arachnida</taxon>
        <taxon>Acari</taxon>
        <taxon>Parasitiformes</taxon>
        <taxon>Ixodida</taxon>
        <taxon>Ixodoidea</taxon>
        <taxon>Ixodidae</taxon>
        <taxon>Rhipicephalinae</taxon>
        <taxon>Dermacentor</taxon>
    </lineage>
</organism>
<dbReference type="EMBL" id="CM023470">
    <property type="protein sequence ID" value="KAH7977747.1"/>
    <property type="molecule type" value="Genomic_DNA"/>
</dbReference>
<name>A0ACB8DTC9_DERSI</name>
<keyword evidence="2" id="KW-1185">Reference proteome</keyword>
<protein>
    <submittedName>
        <fullName evidence="1">Uncharacterized protein</fullName>
    </submittedName>
</protein>
<sequence>MIAMQCTSPDTSCSNASDNAGPTDELVGLSDGSSIMEVHVPLHKQFDYLDFNLPSFGPYEDVLQRKEPVGGPDNNDLIIYGETLESRHKHNEWLQDNFLTADAEDLRQRLLATAKARHECLRQITLSEALLQYPFLATEHSLLMEFNILFKRTIVDNIEHGCSRLCSIILHHGEQDEVVRFSAMASEDGVLGVLNFIAGRCNESLDAILTETAAVPLTPCLQRASDGSLALHIDAQRLFLTSSLLAGLACLFASFWVFHLVYPKKAHRILTFIEHCFLDLSYTKPRVKAFELVNFYKNFC</sequence>
<gene>
    <name evidence="1" type="ORF">HPB49_003369</name>
</gene>
<reference evidence="1" key="1">
    <citation type="submission" date="2020-05" db="EMBL/GenBank/DDBJ databases">
        <title>Large-scale comparative analyses of tick genomes elucidate their genetic diversity and vector capacities.</title>
        <authorList>
            <person name="Jia N."/>
            <person name="Wang J."/>
            <person name="Shi W."/>
            <person name="Du L."/>
            <person name="Sun Y."/>
            <person name="Zhan W."/>
            <person name="Jiang J."/>
            <person name="Wang Q."/>
            <person name="Zhang B."/>
            <person name="Ji P."/>
            <person name="Sakyi L.B."/>
            <person name="Cui X."/>
            <person name="Yuan T."/>
            <person name="Jiang B."/>
            <person name="Yang W."/>
            <person name="Lam T.T.-Y."/>
            <person name="Chang Q."/>
            <person name="Ding S."/>
            <person name="Wang X."/>
            <person name="Zhu J."/>
            <person name="Ruan X."/>
            <person name="Zhao L."/>
            <person name="Wei J."/>
            <person name="Que T."/>
            <person name="Du C."/>
            <person name="Cheng J."/>
            <person name="Dai P."/>
            <person name="Han X."/>
            <person name="Huang E."/>
            <person name="Gao Y."/>
            <person name="Liu J."/>
            <person name="Shao H."/>
            <person name="Ye R."/>
            <person name="Li L."/>
            <person name="Wei W."/>
            <person name="Wang X."/>
            <person name="Wang C."/>
            <person name="Yang T."/>
            <person name="Huo Q."/>
            <person name="Li W."/>
            <person name="Guo W."/>
            <person name="Chen H."/>
            <person name="Zhou L."/>
            <person name="Ni X."/>
            <person name="Tian J."/>
            <person name="Zhou Y."/>
            <person name="Sheng Y."/>
            <person name="Liu T."/>
            <person name="Pan Y."/>
            <person name="Xia L."/>
            <person name="Li J."/>
            <person name="Zhao F."/>
            <person name="Cao W."/>
        </authorList>
    </citation>
    <scope>NUCLEOTIDE SEQUENCE</scope>
    <source>
        <strain evidence="1">Dsil-2018</strain>
    </source>
</reference>
<dbReference type="Proteomes" id="UP000821865">
    <property type="component" value="Chromosome 1"/>
</dbReference>
<accession>A0ACB8DTC9</accession>
<evidence type="ECO:0000313" key="2">
    <source>
        <dbReference type="Proteomes" id="UP000821865"/>
    </source>
</evidence>
<evidence type="ECO:0000313" key="1">
    <source>
        <dbReference type="EMBL" id="KAH7977747.1"/>
    </source>
</evidence>
<comment type="caution">
    <text evidence="1">The sequence shown here is derived from an EMBL/GenBank/DDBJ whole genome shotgun (WGS) entry which is preliminary data.</text>
</comment>